<organism evidence="1 2">
    <name type="scientific">Coccomyxa subellipsoidea (strain C-169)</name>
    <name type="common">Green microalga</name>
    <dbReference type="NCBI Taxonomy" id="574566"/>
    <lineage>
        <taxon>Eukaryota</taxon>
        <taxon>Viridiplantae</taxon>
        <taxon>Chlorophyta</taxon>
        <taxon>core chlorophytes</taxon>
        <taxon>Trebouxiophyceae</taxon>
        <taxon>Trebouxiophyceae incertae sedis</taxon>
        <taxon>Coccomyxaceae</taxon>
        <taxon>Coccomyxa</taxon>
        <taxon>Coccomyxa subellipsoidea</taxon>
    </lineage>
</organism>
<protein>
    <submittedName>
        <fullName evidence="1">Uncharacterized protein</fullName>
    </submittedName>
</protein>
<keyword evidence="2" id="KW-1185">Reference proteome</keyword>
<reference evidence="1 2" key="1">
    <citation type="journal article" date="2012" name="Genome Biol.">
        <title>The genome of the polar eukaryotic microalga coccomyxa subellipsoidea reveals traits of cold adaptation.</title>
        <authorList>
            <person name="Blanc G."/>
            <person name="Agarkova I."/>
            <person name="Grimwood J."/>
            <person name="Kuo A."/>
            <person name="Brueggeman A."/>
            <person name="Dunigan D."/>
            <person name="Gurnon J."/>
            <person name="Ladunga I."/>
            <person name="Lindquist E."/>
            <person name="Lucas S."/>
            <person name="Pangilinan J."/>
            <person name="Proschold T."/>
            <person name="Salamov A."/>
            <person name="Schmutz J."/>
            <person name="Weeks D."/>
            <person name="Yamada T."/>
            <person name="Claverie J.M."/>
            <person name="Grigoriev I."/>
            <person name="Van Etten J."/>
            <person name="Lomsadze A."/>
            <person name="Borodovsky M."/>
        </authorList>
    </citation>
    <scope>NUCLEOTIDE SEQUENCE [LARGE SCALE GENOMIC DNA]</scope>
    <source>
        <strain evidence="1 2">C-169</strain>
    </source>
</reference>
<evidence type="ECO:0000313" key="2">
    <source>
        <dbReference type="Proteomes" id="UP000007264"/>
    </source>
</evidence>
<dbReference type="RefSeq" id="XP_005643962.1">
    <property type="nucleotide sequence ID" value="XM_005643905.1"/>
</dbReference>
<dbReference type="EMBL" id="AGSI01000019">
    <property type="protein sequence ID" value="EIE19418.1"/>
    <property type="molecule type" value="Genomic_DNA"/>
</dbReference>
<dbReference type="GeneID" id="17037358"/>
<accession>I0YLZ9</accession>
<dbReference type="KEGG" id="csl:COCSUDRAFT_34297"/>
<gene>
    <name evidence="1" type="ORF">COCSUDRAFT_34297</name>
</gene>
<name>I0YLZ9_COCSC</name>
<evidence type="ECO:0000313" key="1">
    <source>
        <dbReference type="EMBL" id="EIE19418.1"/>
    </source>
</evidence>
<dbReference type="Proteomes" id="UP000007264">
    <property type="component" value="Unassembled WGS sequence"/>
</dbReference>
<proteinExistence type="predicted"/>
<comment type="caution">
    <text evidence="1">The sequence shown here is derived from an EMBL/GenBank/DDBJ whole genome shotgun (WGS) entry which is preliminary data.</text>
</comment>
<dbReference type="AlphaFoldDB" id="I0YLZ9"/>
<sequence length="83" mass="9244">MPNRLSLICCPGLLPHPQLKSNLTVLRGPQELSYNSFMSADAKHAITTKFKLSCMRHSMPTVLLLMRSSVSHVHVCSPDLWAV</sequence>